<dbReference type="InterPro" id="IPR035986">
    <property type="entry name" value="PKD_dom_sf"/>
</dbReference>
<proteinExistence type="predicted"/>
<keyword evidence="6" id="KW-0732">Signal</keyword>
<evidence type="ECO:0000313" key="8">
    <source>
        <dbReference type="EMBL" id="MCZ4224187.1"/>
    </source>
</evidence>
<feature type="domain" description="PKD" evidence="7">
    <location>
        <begin position="1673"/>
        <end position="1724"/>
    </location>
</feature>
<dbReference type="PANTHER" id="PTHR46730">
    <property type="entry name" value="POLYCYSTIN-1"/>
    <property type="match status" value="1"/>
</dbReference>
<evidence type="ECO:0000256" key="2">
    <source>
        <dbReference type="ARBA" id="ARBA00022692"/>
    </source>
</evidence>
<feature type="domain" description="PKD" evidence="7">
    <location>
        <begin position="1751"/>
        <end position="1780"/>
    </location>
</feature>
<feature type="domain" description="PKD" evidence="7">
    <location>
        <begin position="1829"/>
        <end position="1890"/>
    </location>
</feature>
<comment type="caution">
    <text evidence="8">The sequence shown here is derived from an EMBL/GenBank/DDBJ whole genome shotgun (WGS) entry which is preliminary data.</text>
</comment>
<keyword evidence="9" id="KW-1185">Reference proteome</keyword>
<evidence type="ECO:0000256" key="4">
    <source>
        <dbReference type="ARBA" id="ARBA00022989"/>
    </source>
</evidence>
<evidence type="ECO:0000256" key="5">
    <source>
        <dbReference type="ARBA" id="ARBA00023136"/>
    </source>
</evidence>
<dbReference type="EMBL" id="JAPWGL010000003">
    <property type="protein sequence ID" value="MCZ4224187.1"/>
    <property type="molecule type" value="Genomic_DNA"/>
</dbReference>
<reference evidence="8" key="1">
    <citation type="submission" date="2022-12" db="EMBL/GenBank/DDBJ databases">
        <title>Genome sequence of SJ11.</title>
        <authorList>
            <person name="Woo H."/>
        </authorList>
    </citation>
    <scope>NUCLEOTIDE SEQUENCE</scope>
    <source>
        <strain evidence="8">SJ11</strain>
    </source>
</reference>
<dbReference type="InterPro" id="IPR045828">
    <property type="entry name" value="PKD_Bacteroidetes"/>
</dbReference>
<evidence type="ECO:0000259" key="7">
    <source>
        <dbReference type="PROSITE" id="PS50093"/>
    </source>
</evidence>
<feature type="chain" id="PRO_5047057550" evidence="6">
    <location>
        <begin position="28"/>
        <end position="2000"/>
    </location>
</feature>
<dbReference type="RefSeq" id="WP_269415969.1">
    <property type="nucleotide sequence ID" value="NZ_JAPWGL010000003.1"/>
</dbReference>
<keyword evidence="4" id="KW-1133">Transmembrane helix</keyword>
<dbReference type="Pfam" id="PF00801">
    <property type="entry name" value="PKD"/>
    <property type="match status" value="2"/>
</dbReference>
<dbReference type="Pfam" id="PF18911">
    <property type="entry name" value="PKD_4"/>
    <property type="match status" value="2"/>
</dbReference>
<organism evidence="8 9">
    <name type="scientific">Pedobacter rhodius</name>
    <dbReference type="NCBI Taxonomy" id="3004098"/>
    <lineage>
        <taxon>Bacteria</taxon>
        <taxon>Pseudomonadati</taxon>
        <taxon>Bacteroidota</taxon>
        <taxon>Sphingobacteriia</taxon>
        <taxon>Sphingobacteriales</taxon>
        <taxon>Sphingobacteriaceae</taxon>
        <taxon>Pedobacter</taxon>
    </lineage>
</organism>
<evidence type="ECO:0000313" key="9">
    <source>
        <dbReference type="Proteomes" id="UP001144341"/>
    </source>
</evidence>
<accession>A0ABT4KZ33</accession>
<dbReference type="PROSITE" id="PS50093">
    <property type="entry name" value="PKD"/>
    <property type="match status" value="4"/>
</dbReference>
<evidence type="ECO:0000256" key="3">
    <source>
        <dbReference type="ARBA" id="ARBA00022737"/>
    </source>
</evidence>
<dbReference type="SMART" id="SM00089">
    <property type="entry name" value="PKD"/>
    <property type="match status" value="7"/>
</dbReference>
<dbReference type="Gene3D" id="2.60.40.10">
    <property type="entry name" value="Immunoglobulins"/>
    <property type="match status" value="8"/>
</dbReference>
<dbReference type="Pfam" id="PF13585">
    <property type="entry name" value="CHU_C"/>
    <property type="match status" value="1"/>
</dbReference>
<dbReference type="Pfam" id="PF19406">
    <property type="entry name" value="PKD_5"/>
    <property type="match status" value="2"/>
</dbReference>
<dbReference type="InterPro" id="IPR000601">
    <property type="entry name" value="PKD_dom"/>
</dbReference>
<dbReference type="CDD" id="cd00146">
    <property type="entry name" value="PKD"/>
    <property type="match status" value="3"/>
</dbReference>
<dbReference type="InterPro" id="IPR022409">
    <property type="entry name" value="PKD/Chitinase_dom"/>
</dbReference>
<dbReference type="SUPFAM" id="SSF49299">
    <property type="entry name" value="PKD domain"/>
    <property type="match status" value="7"/>
</dbReference>
<evidence type="ECO:0000256" key="1">
    <source>
        <dbReference type="ARBA" id="ARBA00004141"/>
    </source>
</evidence>
<dbReference type="InterPro" id="IPR013783">
    <property type="entry name" value="Ig-like_fold"/>
</dbReference>
<dbReference type="Gene3D" id="2.60.40.2700">
    <property type="match status" value="1"/>
</dbReference>
<dbReference type="PANTHER" id="PTHR46730:SF1">
    <property type="entry name" value="PLAT DOMAIN-CONTAINING PROTEIN"/>
    <property type="match status" value="1"/>
</dbReference>
<comment type="subcellular location">
    <subcellularLocation>
        <location evidence="1">Membrane</location>
        <topology evidence="1">Multi-pass membrane protein</topology>
    </subcellularLocation>
</comment>
<protein>
    <submittedName>
        <fullName evidence="8">PKD domain-containing protein</fullName>
    </submittedName>
</protein>
<keyword evidence="5" id="KW-0472">Membrane</keyword>
<sequence length="2000" mass="213954">MKTWCRKISRVVAVCSALLFFAFSAQAQLTNVVVDPGPYGGGSNISVSLNFANNQSEFKIGNVFTLYISDSNGNFIGNGTQIGTYSGFYTSFINGILPLNLQQGNGYKLRILASSPAQVIDIPGTIDIRNVQSKPITITPSLLSRDLGGDNLGWCPAEAKNGQSFFVKSDAINPSTVIIEVKNLKTGTTTTFNEIVGSGVDITGIDIGYYLITVISTTNTGGVNIKSIKSYFLHNTPLLVNIQDSGQNIGCINGPGQSARVSFQLTLIGGIDNNYPGTIYRVDWGDGSTSESTIYEITTNASKISHDYTRTSCGEPTIPGNPPISNSFKTTVNAISEVCNVSRPATAYAQVFINPIARITPVNSVGCINTLIRFTNASTGGTRQNCSPLMDYTWYVDGKKIIEFSDTRPFDHIFITTGKHIVTLVASNGVGVCLPSEFNTEICIQDPPKPAFEITTPTTGCAPFTVEVLDKSKIDQSCPAAPSPIYNWIVTNTNGTRFTAFTNNIPNPKFIFTNPGVYNIALEISTGACSPVKSQLPNPIVIINGQPTVSLADPTKLCRLGSYSFDNIPNTPTQTIFTGTQVDLPDTYTWTVTDENGNALTNDDYSFDAGFSMNSKYPSINFKKNRIYIITVIHKNTCATVTKSQKIEFVAAPSINLGADKNICFTQSTVNLEAIITGMVKNGKWVGGSGIFGNVNSTITTYTPTENEKITGLVTLTYTAETDLQEPCKTISEKIRIYIKKEIRITSSDKLTICSGNPLNYSPISNLDNTVYTWTAKGSSNANGFNDSASPGLSIADVLANSDPINPATVTYTITPVNDGCSGVPFTLTVTIAPRPIVTATPAFLNICSNQTASIALSSNLPDTKYTWTSTSVAGVTGFTNNSNPTSTSIINDNLVNNTSAPVIVTYTITPISINDCTGLPYTVNITVQPLPTIPNAGLDDNICSTGTYILKGNKAIVGIGRWTQVSNYPAVNISSDDQENATVSGLVAGNEYIFRWTITTAQGCFLIDDVKITINPFSVGGTIVGAKTVCAGNNSGSITLSEQVGSVVRWESSTDGWVNWNTIDNTTVSIAYSNLNTTTQYRAVVQSGACKPEFSTPATITVVPATTIADAGTNQVLCNETSAQLNALSTLKAGETGRWTVVSPILSNTQITDPTNPATTITKLTPGQTYIFTWTVIGPSPCGPTQDNVTITDLLPLTNTISSTSAEVCYNQSIAVTGDTPTGGNGTYTYQWQSSADGNTWADISGQTGKDLNVPVTTSAFYRRIVNSNVCTSNSNSVEIKVLPVVIGNTIASDQTICIGSPALTITGTTPTGGSGTYLYQWQSSINNGVTWVDVTGATGRDFTPSALSVTILYRRSVTSGTCSNFSTPVKITVNPSAKAEITYTTDFGCPPFVLTPAIIKANAYPDRNDTYTWFADNVQIGTGINFPGYTITGENKAVVIKLVVTSSLGCTGDETSHTFSTQQDVKAAFTQSVTQGCGPLAVNFTNTSNSLTASSFKWDFGNGTTSNLAQPGPVTFQADPTGKDITYTITLSAITPCGTTTQKSTVLVQGKAVSIFSPDKTTGCSPLLVNFSNTSPVSSGTTYTFDFNDGSPKVITNDRSSVNHLFTTLAVRDYVITMTAENACGKSTSSYTLRVSPNDITPELVVNAGELTGCAPLKVNFYNNSKGASKFIYDFGDGTGIQITNSAPETVSHIFTKPGKFTVTLYASNDCSNAQTTETITVLAQPTVEFTADKTAICDGGLVKFKNTSKNAIGYTWDFGDGTTSAEFEPEHIYKGAGKNYTVKLTSINLLGCTNTLVLTDYINIAPELKSIFTVLPGNELSIPNFTFSFKDASLNGAGSWEWNFGDGTSSTLQNPTHTYPNVGDYTVTLKILNKEGCSAVSSQAVRIIGVPGFLYVPNSFMPASQKNELQTFRAKGRGIDTWKMTVFNKWGQVLWETTKLDDGAPLEGWDGRYNGQEQPQGVYFWKIDVKFINGGEWKGMTYDSSPPKKTGNIYLIR</sequence>
<keyword evidence="3" id="KW-0677">Repeat</keyword>
<dbReference type="Proteomes" id="UP001144341">
    <property type="component" value="Unassembled WGS sequence"/>
</dbReference>
<gene>
    <name evidence="8" type="ORF">O0931_12805</name>
</gene>
<feature type="signal peptide" evidence="6">
    <location>
        <begin position="1"/>
        <end position="27"/>
    </location>
</feature>
<name>A0ABT4KZ33_9SPHI</name>
<evidence type="ECO:0000256" key="6">
    <source>
        <dbReference type="SAM" id="SignalP"/>
    </source>
</evidence>
<feature type="domain" description="PKD" evidence="7">
    <location>
        <begin position="1467"/>
        <end position="1551"/>
    </location>
</feature>
<keyword evidence="2" id="KW-0812">Transmembrane</keyword>